<sequence length="333" mass="36676">MGGIAAEMEQLLPSVLSVFSGYRPEVDRDGTSGLRQPEFRFFTEGSPGSGDYDWADALAAFRPPPLFEPEKLNWIHALGAGVEDFVSRLQGVAGKDRPMLTRTTSVFGPIIAEYCLGHILADMQNHRIYARQQQHRQWKQHSPCRLADSRIFILGAGDIGSGIASVFTGMGCRVRGLARTPGARKGFVSVYTPEDLRSGSPHAEELGEVLARADIVINILPHTGETEGFMDEEFVSRLEGALFINAGRGSVIREDLLLQALNAGKIRRAVLDVFPKEPLQLQSPLWNREDVVITPHVAGLTGAEDALRVLFQRLEAVSRGDIREYVVDIPRGY</sequence>
<dbReference type="HOGENOM" id="CLU_019796_1_0_12"/>
<keyword evidence="1 4" id="KW-0560">Oxidoreductase</keyword>
<keyword evidence="2" id="KW-0520">NAD</keyword>
<dbReference type="PANTHER" id="PTHR43333">
    <property type="entry name" value="2-HACID_DH_C DOMAIN-CONTAINING PROTEIN"/>
    <property type="match status" value="1"/>
</dbReference>
<keyword evidence="5" id="KW-1185">Reference proteome</keyword>
<evidence type="ECO:0000256" key="1">
    <source>
        <dbReference type="ARBA" id="ARBA00023002"/>
    </source>
</evidence>
<dbReference type="InterPro" id="IPR006140">
    <property type="entry name" value="D-isomer_DH_NAD-bd"/>
</dbReference>
<dbReference type="AlphaFoldDB" id="V5WDT8"/>
<evidence type="ECO:0000256" key="2">
    <source>
        <dbReference type="ARBA" id="ARBA00023027"/>
    </source>
</evidence>
<dbReference type="KEGG" id="slr:L21SP2_0520"/>
<accession>V5WDT8</accession>
<evidence type="ECO:0000313" key="4">
    <source>
        <dbReference type="EMBL" id="AHC13952.1"/>
    </source>
</evidence>
<dbReference type="STRING" id="1307761.L21SP2_0520"/>
<evidence type="ECO:0000259" key="3">
    <source>
        <dbReference type="Pfam" id="PF02826"/>
    </source>
</evidence>
<dbReference type="EC" id="1.1.1.95" evidence="4"/>
<dbReference type="GO" id="GO:0004617">
    <property type="term" value="F:phosphoglycerate dehydrogenase activity"/>
    <property type="evidence" value="ECO:0007669"/>
    <property type="project" value="UniProtKB-EC"/>
</dbReference>
<gene>
    <name evidence="4" type="ORF">L21SP2_0520</name>
</gene>
<dbReference type="eggNOG" id="COG0111">
    <property type="taxonomic scope" value="Bacteria"/>
</dbReference>
<reference evidence="4 5" key="1">
    <citation type="journal article" date="2015" name="Stand. Genomic Sci.">
        <title>Complete genome sequence and description of Salinispira pacifica gen. nov., sp. nov., a novel spirochaete isolated form a hypersaline microbial mat.</title>
        <authorList>
            <person name="Ben Hania W."/>
            <person name="Joseph M."/>
            <person name="Schumann P."/>
            <person name="Bunk B."/>
            <person name="Fiebig A."/>
            <person name="Sproer C."/>
            <person name="Klenk H.P."/>
            <person name="Fardeau M.L."/>
            <person name="Spring S."/>
        </authorList>
    </citation>
    <scope>NUCLEOTIDE SEQUENCE [LARGE SCALE GENOMIC DNA]</scope>
    <source>
        <strain evidence="4 5">L21-RPul-D2</strain>
    </source>
</reference>
<evidence type="ECO:0000313" key="5">
    <source>
        <dbReference type="Proteomes" id="UP000018680"/>
    </source>
</evidence>
<organism evidence="4 5">
    <name type="scientific">Salinispira pacifica</name>
    <dbReference type="NCBI Taxonomy" id="1307761"/>
    <lineage>
        <taxon>Bacteria</taxon>
        <taxon>Pseudomonadati</taxon>
        <taxon>Spirochaetota</taxon>
        <taxon>Spirochaetia</taxon>
        <taxon>Spirochaetales</taxon>
        <taxon>Spirochaetaceae</taxon>
        <taxon>Salinispira</taxon>
    </lineage>
</organism>
<dbReference type="InterPro" id="IPR036291">
    <property type="entry name" value="NAD(P)-bd_dom_sf"/>
</dbReference>
<dbReference type="Gene3D" id="3.40.50.720">
    <property type="entry name" value="NAD(P)-binding Rossmann-like Domain"/>
    <property type="match status" value="2"/>
</dbReference>
<dbReference type="SUPFAM" id="SSF51735">
    <property type="entry name" value="NAD(P)-binding Rossmann-fold domains"/>
    <property type="match status" value="1"/>
</dbReference>
<dbReference type="EMBL" id="CP006939">
    <property type="protein sequence ID" value="AHC13952.1"/>
    <property type="molecule type" value="Genomic_DNA"/>
</dbReference>
<name>V5WDT8_9SPIO</name>
<feature type="domain" description="D-isomer specific 2-hydroxyacid dehydrogenase NAD-binding" evidence="3">
    <location>
        <begin position="117"/>
        <end position="298"/>
    </location>
</feature>
<protein>
    <submittedName>
        <fullName evidence="4">D-3-phosphoglycerate dehydrogenase</fullName>
        <ecNumber evidence="4">1.1.1.95</ecNumber>
    </submittedName>
</protein>
<dbReference type="GO" id="GO:0051287">
    <property type="term" value="F:NAD binding"/>
    <property type="evidence" value="ECO:0007669"/>
    <property type="project" value="InterPro"/>
</dbReference>
<proteinExistence type="predicted"/>
<dbReference type="CDD" id="cd05300">
    <property type="entry name" value="2-Hacid_dh_1"/>
    <property type="match status" value="1"/>
</dbReference>
<dbReference type="Proteomes" id="UP000018680">
    <property type="component" value="Chromosome"/>
</dbReference>
<dbReference type="PANTHER" id="PTHR43333:SF1">
    <property type="entry name" value="D-ISOMER SPECIFIC 2-HYDROXYACID DEHYDROGENASE NAD-BINDING DOMAIN-CONTAINING PROTEIN"/>
    <property type="match status" value="1"/>
</dbReference>
<dbReference type="Pfam" id="PF02826">
    <property type="entry name" value="2-Hacid_dh_C"/>
    <property type="match status" value="1"/>
</dbReference>